<dbReference type="NCBIfam" id="TIGR01764">
    <property type="entry name" value="excise"/>
    <property type="match status" value="1"/>
</dbReference>
<dbReference type="GO" id="GO:0003677">
    <property type="term" value="F:DNA binding"/>
    <property type="evidence" value="ECO:0007669"/>
    <property type="project" value="InterPro"/>
</dbReference>
<sequence length="74" mass="8188">MSSRRIAADVRARWFTVSQAAEYSGTSPITVRRLIERGELEATKFTPRALRVSRASLDALAERNSTATHRGGAR</sequence>
<dbReference type="STRING" id="499555.BJL86_0439"/>
<dbReference type="InterPro" id="IPR010093">
    <property type="entry name" value="SinI_DNA-bd"/>
</dbReference>
<evidence type="ECO:0000259" key="1">
    <source>
        <dbReference type="Pfam" id="PF12728"/>
    </source>
</evidence>
<name>A0A173LIA0_9ACTN</name>
<dbReference type="Pfam" id="PF12728">
    <property type="entry name" value="HTH_17"/>
    <property type="match status" value="1"/>
</dbReference>
<dbReference type="Proteomes" id="UP000186104">
    <property type="component" value="Chromosome"/>
</dbReference>
<reference evidence="2 3" key="1">
    <citation type="submission" date="2016-06" db="EMBL/GenBank/DDBJ databases">
        <title>Complete genome sequence of a saline-alkali tolerant type strain Dietzia timorensis ID05-A0528T.</title>
        <authorList>
            <person name="Wu X."/>
        </authorList>
    </citation>
    <scope>NUCLEOTIDE SEQUENCE [LARGE SCALE GENOMIC DNA]</scope>
    <source>
        <strain evidence="2 3">ID05-A0528</strain>
    </source>
</reference>
<organism evidence="2 3">
    <name type="scientific">Dietzia timorensis</name>
    <dbReference type="NCBI Taxonomy" id="499555"/>
    <lineage>
        <taxon>Bacteria</taxon>
        <taxon>Bacillati</taxon>
        <taxon>Actinomycetota</taxon>
        <taxon>Actinomycetes</taxon>
        <taxon>Mycobacteriales</taxon>
        <taxon>Dietziaceae</taxon>
        <taxon>Dietzia</taxon>
    </lineage>
</organism>
<feature type="domain" description="Helix-turn-helix" evidence="1">
    <location>
        <begin position="14"/>
        <end position="65"/>
    </location>
</feature>
<dbReference type="AlphaFoldDB" id="A0A173LIA0"/>
<dbReference type="KEGG" id="dtm:BJL86_0439"/>
<protein>
    <recommendedName>
        <fullName evidence="1">Helix-turn-helix domain-containing protein</fullName>
    </recommendedName>
</protein>
<accession>A0A173LIA0</accession>
<gene>
    <name evidence="2" type="ORF">BJL86_0439</name>
</gene>
<evidence type="ECO:0000313" key="3">
    <source>
        <dbReference type="Proteomes" id="UP000186104"/>
    </source>
</evidence>
<evidence type="ECO:0000313" key="2">
    <source>
        <dbReference type="EMBL" id="ANI91248.1"/>
    </source>
</evidence>
<proteinExistence type="predicted"/>
<dbReference type="EMBL" id="CP015961">
    <property type="protein sequence ID" value="ANI91248.1"/>
    <property type="molecule type" value="Genomic_DNA"/>
</dbReference>
<keyword evidence="3" id="KW-1185">Reference proteome</keyword>
<dbReference type="OrthoDB" id="4870800at2"/>
<dbReference type="InterPro" id="IPR041657">
    <property type="entry name" value="HTH_17"/>
</dbReference>
<dbReference type="RefSeq" id="WP_067478342.1">
    <property type="nucleotide sequence ID" value="NZ_CP015961.1"/>
</dbReference>